<accession>A0A2V4U0C7</accession>
<evidence type="ECO:0000256" key="1">
    <source>
        <dbReference type="SAM" id="Phobius"/>
    </source>
</evidence>
<comment type="caution">
    <text evidence="2">The sequence shown here is derived from an EMBL/GenBank/DDBJ whole genome shotgun (WGS) entry which is preliminary data.</text>
</comment>
<organism evidence="2 3">
    <name type="scientific">Paraburkholderia silvatlantica</name>
    <dbReference type="NCBI Taxonomy" id="321895"/>
    <lineage>
        <taxon>Bacteria</taxon>
        <taxon>Pseudomonadati</taxon>
        <taxon>Pseudomonadota</taxon>
        <taxon>Betaproteobacteria</taxon>
        <taxon>Burkholderiales</taxon>
        <taxon>Burkholderiaceae</taxon>
        <taxon>Paraburkholderia</taxon>
    </lineage>
</organism>
<evidence type="ECO:0000313" key="3">
    <source>
        <dbReference type="Proteomes" id="UP000247772"/>
    </source>
</evidence>
<dbReference type="OrthoDB" id="582315at2"/>
<proteinExistence type="predicted"/>
<sequence>MSDEKSPQGWWTTLPGLLTASATAITAVGGLIAILGQQGLFHKPAPATPPVVASVASVASAPEAASAPVKDVAAATVTHPQTENTPPLASAVPASVSSTRGEIGSNMTYFAGSWQNIHPATAGILKIQIRIADSTMFVHAWGKCRPTNCDFGEVQAQGIGSNMDSQPGAGVREVTAQFRNNVRQLALTIHPAPNDHIRVEALTNFIDQSGRAPLAKVLVFQRM</sequence>
<dbReference type="RefSeq" id="WP_110855697.1">
    <property type="nucleotide sequence ID" value="NZ_QJSQ01000013.1"/>
</dbReference>
<keyword evidence="1" id="KW-0812">Transmembrane</keyword>
<reference evidence="2 3" key="1">
    <citation type="submission" date="2018-06" db="EMBL/GenBank/DDBJ databases">
        <title>Genomic Encyclopedia of Type Strains, Phase IV (KMG-V): Genome sequencing to study the core and pangenomes of soil and plant-associated prokaryotes.</title>
        <authorList>
            <person name="Whitman W."/>
        </authorList>
    </citation>
    <scope>NUCLEOTIDE SEQUENCE [LARGE SCALE GENOMIC DNA]</scope>
    <source>
        <strain evidence="2 3">SRCL-318</strain>
    </source>
</reference>
<evidence type="ECO:0000313" key="2">
    <source>
        <dbReference type="EMBL" id="PYE21690.1"/>
    </source>
</evidence>
<dbReference type="EMBL" id="QJSQ01000013">
    <property type="protein sequence ID" value="PYE21690.1"/>
    <property type="molecule type" value="Genomic_DNA"/>
</dbReference>
<keyword evidence="1" id="KW-0472">Membrane</keyword>
<name>A0A2V4U0C7_9BURK</name>
<protein>
    <submittedName>
        <fullName evidence="2">Uncharacterized protein</fullName>
    </submittedName>
</protein>
<feature type="transmembrane region" description="Helical" evidence="1">
    <location>
        <begin position="12"/>
        <end position="35"/>
    </location>
</feature>
<dbReference type="Proteomes" id="UP000247772">
    <property type="component" value="Unassembled WGS sequence"/>
</dbReference>
<dbReference type="AlphaFoldDB" id="A0A2V4U0C7"/>
<gene>
    <name evidence="2" type="ORF">C7410_113113</name>
</gene>
<keyword evidence="1" id="KW-1133">Transmembrane helix</keyword>